<keyword evidence="3" id="KW-1185">Reference proteome</keyword>
<feature type="compositionally biased region" description="Polar residues" evidence="1">
    <location>
        <begin position="71"/>
        <end position="81"/>
    </location>
</feature>
<protein>
    <submittedName>
        <fullName evidence="2">Uncharacterized protein</fullName>
    </submittedName>
</protein>
<evidence type="ECO:0000313" key="2">
    <source>
        <dbReference type="EMBL" id="KAK7678837.1"/>
    </source>
</evidence>
<evidence type="ECO:0000313" key="3">
    <source>
        <dbReference type="Proteomes" id="UP001385951"/>
    </source>
</evidence>
<dbReference type="Proteomes" id="UP001385951">
    <property type="component" value="Unassembled WGS sequence"/>
</dbReference>
<sequence length="81" mass="8404">MSVVFYRTSVYGSLISPTGSVSCGVASARFSIRWRSVARRPKAGSASPPSGSSAPPSADPFAQDPGPATRGTKNAVQYLSR</sequence>
<feature type="region of interest" description="Disordered" evidence="1">
    <location>
        <begin position="38"/>
        <end position="81"/>
    </location>
</feature>
<organism evidence="2 3">
    <name type="scientific">Cerrena zonata</name>
    <dbReference type="NCBI Taxonomy" id="2478898"/>
    <lineage>
        <taxon>Eukaryota</taxon>
        <taxon>Fungi</taxon>
        <taxon>Dikarya</taxon>
        <taxon>Basidiomycota</taxon>
        <taxon>Agaricomycotina</taxon>
        <taxon>Agaricomycetes</taxon>
        <taxon>Polyporales</taxon>
        <taxon>Cerrenaceae</taxon>
        <taxon>Cerrena</taxon>
    </lineage>
</organism>
<dbReference type="AlphaFoldDB" id="A0AAW0FNH3"/>
<feature type="compositionally biased region" description="Low complexity" evidence="1">
    <location>
        <begin position="43"/>
        <end position="62"/>
    </location>
</feature>
<reference evidence="2 3" key="1">
    <citation type="submission" date="2022-09" db="EMBL/GenBank/DDBJ databases">
        <authorList>
            <person name="Palmer J.M."/>
        </authorList>
    </citation>
    <scope>NUCLEOTIDE SEQUENCE [LARGE SCALE GENOMIC DNA]</scope>
    <source>
        <strain evidence="2 3">DSM 7382</strain>
    </source>
</reference>
<accession>A0AAW0FNH3</accession>
<comment type="caution">
    <text evidence="2">The sequence shown here is derived from an EMBL/GenBank/DDBJ whole genome shotgun (WGS) entry which is preliminary data.</text>
</comment>
<gene>
    <name evidence="2" type="ORF">QCA50_018139</name>
</gene>
<dbReference type="EMBL" id="JASBNA010000066">
    <property type="protein sequence ID" value="KAK7678837.1"/>
    <property type="molecule type" value="Genomic_DNA"/>
</dbReference>
<proteinExistence type="predicted"/>
<dbReference type="PROSITE" id="PS51257">
    <property type="entry name" value="PROKAR_LIPOPROTEIN"/>
    <property type="match status" value="1"/>
</dbReference>
<name>A0AAW0FNH3_9APHY</name>
<evidence type="ECO:0000256" key="1">
    <source>
        <dbReference type="SAM" id="MobiDB-lite"/>
    </source>
</evidence>